<evidence type="ECO:0000313" key="3">
    <source>
        <dbReference type="Proteomes" id="UP000236327"/>
    </source>
</evidence>
<reference evidence="2 3" key="1">
    <citation type="submission" date="2016-05" db="EMBL/GenBank/DDBJ databases">
        <title>Complete genome sequence of Novosphingobium guangzhouense SA925(T).</title>
        <authorList>
            <person name="Sha S."/>
        </authorList>
    </citation>
    <scope>NUCLEOTIDE SEQUENCE [LARGE SCALE GENOMIC DNA]</scope>
    <source>
        <strain evidence="2 3">SA925</strain>
    </source>
</reference>
<dbReference type="InterPro" id="IPR001563">
    <property type="entry name" value="Peptidase_S10"/>
</dbReference>
<keyword evidence="1" id="KW-0732">Signal</keyword>
<dbReference type="AlphaFoldDB" id="A0A2K2G3L6"/>
<dbReference type="Gene3D" id="3.40.50.1820">
    <property type="entry name" value="alpha/beta hydrolase"/>
    <property type="match status" value="1"/>
</dbReference>
<dbReference type="GO" id="GO:0004185">
    <property type="term" value="F:serine-type carboxypeptidase activity"/>
    <property type="evidence" value="ECO:0007669"/>
    <property type="project" value="InterPro"/>
</dbReference>
<dbReference type="SUPFAM" id="SSF53474">
    <property type="entry name" value="alpha/beta-Hydrolases"/>
    <property type="match status" value="1"/>
</dbReference>
<accession>A0A2K2G3L6</accession>
<gene>
    <name evidence="2" type="ORF">A8V01_15765</name>
</gene>
<proteinExistence type="predicted"/>
<feature type="chain" id="PRO_5014421155" description="Peptidase S10" evidence="1">
    <location>
        <begin position="39"/>
        <end position="501"/>
    </location>
</feature>
<organism evidence="2 3">
    <name type="scientific">Novosphingobium guangzhouense</name>
    <dbReference type="NCBI Taxonomy" id="1850347"/>
    <lineage>
        <taxon>Bacteria</taxon>
        <taxon>Pseudomonadati</taxon>
        <taxon>Pseudomonadota</taxon>
        <taxon>Alphaproteobacteria</taxon>
        <taxon>Sphingomonadales</taxon>
        <taxon>Sphingomonadaceae</taxon>
        <taxon>Novosphingobium</taxon>
    </lineage>
</organism>
<dbReference type="Proteomes" id="UP000236327">
    <property type="component" value="Unassembled WGS sequence"/>
</dbReference>
<keyword evidence="3" id="KW-1185">Reference proteome</keyword>
<comment type="caution">
    <text evidence="2">The sequence shown here is derived from an EMBL/GenBank/DDBJ whole genome shotgun (WGS) entry which is preliminary data.</text>
</comment>
<sequence>MPQPRSYRAITIRRTKMLRLAAIPALMMALTPAAPAVAAVSTTAVCKGDAVETRHSAVIDGKRIAYVACAGTLPVRNLAGEVRGAIFYTAYIVPDQKPKRGGKSGGARPLTFVWNGGPGADSRLLQFHALGPRVIEGERLVDNPASPLAVSDLVFVDPVGTGFSRADTPGHTADFYGTRADIASVSGFVTDWRNAYARTAAPLYLAGESFGTWRAAGVADALVDAGTPVAGIALISGGIPLGDMPDRNLMRALSLDSRIATAHALGKLAGGMDRAQLVAEAQTWARQVYAPALAAPDTLPPERRAAVIATLARYQGIDPAIVDGKTLWVSPRQFRTALLADKGRTLDVFDMRQSGPAPDEKPQDALVLDYYRTTLGYRVGSYAGIDAPASDAGSNWQYDQAPITKESLARAMAGEGPPSPSQLWTLRAMEKAPALRTWVAAGRYDSLNSCAGNAATVSALPPAIAARFVLRCYEGGHMMYEDDRSSRTFGRDLSTFLQQGA</sequence>
<feature type="signal peptide" evidence="1">
    <location>
        <begin position="1"/>
        <end position="38"/>
    </location>
</feature>
<dbReference type="GO" id="GO:0006508">
    <property type="term" value="P:proteolysis"/>
    <property type="evidence" value="ECO:0007669"/>
    <property type="project" value="InterPro"/>
</dbReference>
<evidence type="ECO:0000313" key="2">
    <source>
        <dbReference type="EMBL" id="PNU05611.1"/>
    </source>
</evidence>
<dbReference type="InterPro" id="IPR029058">
    <property type="entry name" value="AB_hydrolase_fold"/>
</dbReference>
<protein>
    <recommendedName>
        <fullName evidence="4">Peptidase S10</fullName>
    </recommendedName>
</protein>
<name>A0A2K2G3L6_9SPHN</name>
<dbReference type="EMBL" id="LYMM01000024">
    <property type="protein sequence ID" value="PNU05611.1"/>
    <property type="molecule type" value="Genomic_DNA"/>
</dbReference>
<evidence type="ECO:0008006" key="4">
    <source>
        <dbReference type="Google" id="ProtNLM"/>
    </source>
</evidence>
<evidence type="ECO:0000256" key="1">
    <source>
        <dbReference type="SAM" id="SignalP"/>
    </source>
</evidence>
<dbReference type="Pfam" id="PF00450">
    <property type="entry name" value="Peptidase_S10"/>
    <property type="match status" value="1"/>
</dbReference>